<dbReference type="EMBL" id="CP067977">
    <property type="protein sequence ID" value="QQQ17651.1"/>
    <property type="molecule type" value="Genomic_DNA"/>
</dbReference>
<dbReference type="InterPro" id="IPR001672">
    <property type="entry name" value="G6P_Isomerase"/>
</dbReference>
<dbReference type="InterPro" id="IPR046348">
    <property type="entry name" value="SIS_dom_sf"/>
</dbReference>
<sequence length="544" mass="57445">MSDPVLDRAQAWSAFDAAAAASASALIVEQFAADPDRLARLSLEAAGLYLDLSKQSWTREGFEACLTLAQASGLVERRAALFGGEAVNETEGRAVLHTALRAPDGADDHALGEPVSAEVEAVRAEMKAYAEAVRSGAATGATGQRFEAIVHVGIGGSDLGPRLVWDALKPLDPTIDLRFVANIDPRDMAEALTGLDPETTLVVVVSKTFTTQETLANAEAAKAWLAAGLSGQSIAAHFIGVTAAPEKAAAFGCGRTFAFRDWVGGRYSLWSAVSLSCAVALGWEAFQGLLDGAAAMDRHFAEAPLERNAPVLMALAQVWNVDGLGRSARTVAPYAHALRRLPSFLQQLEMESNGKRVHRDGTPVTRQTCPVVFGEPGTNGQHAFFQQIHQGPQTVPAEFVIVARTHGEATESPLWANALAQGQALMLGKTADQARSEMLAAGTEAAEADRLAPHRAFPGNRPSTAIVMDRLTPQALGALLALYEHKTFVEGVIWDINSFDQWGVELGKVLAKAILTDVAAGGPSQTLDPSTGALMSRLMGPSGD</sequence>
<evidence type="ECO:0000256" key="8">
    <source>
        <dbReference type="RuleBase" id="RU000612"/>
    </source>
</evidence>
<dbReference type="Pfam" id="PF00342">
    <property type="entry name" value="PGI"/>
    <property type="match status" value="1"/>
</dbReference>
<proteinExistence type="inferred from homology"/>
<keyword evidence="10" id="KW-1185">Reference proteome</keyword>
<feature type="active site" evidence="7">
    <location>
        <position position="508"/>
    </location>
</feature>
<comment type="subcellular location">
    <subcellularLocation>
        <location evidence="7">Cytoplasm</location>
    </subcellularLocation>
</comment>
<dbReference type="InterPro" id="IPR018189">
    <property type="entry name" value="Phosphoglucose_isomerase_CS"/>
</dbReference>
<dbReference type="Proteomes" id="UP000595448">
    <property type="component" value="Chromosome"/>
</dbReference>
<accession>A0ABX7BJB2</accession>
<dbReference type="PROSITE" id="PS00174">
    <property type="entry name" value="P_GLUCOSE_ISOMERASE_2"/>
    <property type="match status" value="1"/>
</dbReference>
<comment type="pathway">
    <text evidence="1 7 8">Carbohydrate degradation; glycolysis; D-glyceraldehyde 3-phosphate and glycerone phosphate from D-glucose: step 2/4.</text>
</comment>
<dbReference type="PROSITE" id="PS00765">
    <property type="entry name" value="P_GLUCOSE_ISOMERASE_1"/>
    <property type="match status" value="1"/>
</dbReference>
<dbReference type="InterPro" id="IPR035482">
    <property type="entry name" value="SIS_PGI_2"/>
</dbReference>
<dbReference type="Gene3D" id="1.10.1390.10">
    <property type="match status" value="1"/>
</dbReference>
<dbReference type="RefSeq" id="WP_201102025.1">
    <property type="nucleotide sequence ID" value="NZ_CP067977.1"/>
</dbReference>
<dbReference type="CDD" id="cd05016">
    <property type="entry name" value="SIS_PGI_2"/>
    <property type="match status" value="1"/>
</dbReference>
<keyword evidence="5 7" id="KW-0413">Isomerase</keyword>
<keyword evidence="3 7" id="KW-0312">Gluconeogenesis</keyword>
<dbReference type="PRINTS" id="PR00662">
    <property type="entry name" value="G6PISOMERASE"/>
</dbReference>
<comment type="catalytic activity">
    <reaction evidence="6 7 8">
        <text>alpha-D-glucose 6-phosphate = beta-D-fructose 6-phosphate</text>
        <dbReference type="Rhea" id="RHEA:11816"/>
        <dbReference type="ChEBI" id="CHEBI:57634"/>
        <dbReference type="ChEBI" id="CHEBI:58225"/>
        <dbReference type="EC" id="5.3.1.9"/>
    </reaction>
</comment>
<dbReference type="EC" id="5.3.1.9" evidence="7"/>
<dbReference type="Gene3D" id="3.40.50.10490">
    <property type="entry name" value="Glucose-6-phosphate isomerase like protein, domain 1"/>
    <property type="match status" value="2"/>
</dbReference>
<reference evidence="9 10" key="1">
    <citation type="submission" date="2021-01" db="EMBL/GenBank/DDBJ databases">
        <title>Brevundimonas vitis sp. nov., an bacterium isolated from grape (Vitis vinifera).</title>
        <authorList>
            <person name="Jiang L."/>
            <person name="Lee J."/>
        </authorList>
    </citation>
    <scope>NUCLEOTIDE SEQUENCE [LARGE SCALE GENOMIC DNA]</scope>
    <source>
        <strain evidence="9 10">GRTSA-9</strain>
    </source>
</reference>
<gene>
    <name evidence="7 9" type="primary">pgi</name>
    <name evidence="9" type="ORF">JIP62_09900</name>
</gene>
<evidence type="ECO:0000313" key="9">
    <source>
        <dbReference type="EMBL" id="QQQ17651.1"/>
    </source>
</evidence>
<dbReference type="InterPro" id="IPR035476">
    <property type="entry name" value="SIS_PGI_1"/>
</dbReference>
<evidence type="ECO:0000313" key="10">
    <source>
        <dbReference type="Proteomes" id="UP000595448"/>
    </source>
</evidence>
<evidence type="ECO:0000256" key="2">
    <source>
        <dbReference type="ARBA" id="ARBA00006604"/>
    </source>
</evidence>
<dbReference type="NCBIfam" id="NF001211">
    <property type="entry name" value="PRK00179.1"/>
    <property type="match status" value="1"/>
</dbReference>
<comment type="function">
    <text evidence="7">Catalyzes the reversible isomerization of glucose-6-phosphate to fructose-6-phosphate.</text>
</comment>
<dbReference type="GO" id="GO:0004347">
    <property type="term" value="F:glucose-6-phosphate isomerase activity"/>
    <property type="evidence" value="ECO:0007669"/>
    <property type="project" value="UniProtKB-EC"/>
</dbReference>
<evidence type="ECO:0000256" key="4">
    <source>
        <dbReference type="ARBA" id="ARBA00023152"/>
    </source>
</evidence>
<evidence type="ECO:0000256" key="1">
    <source>
        <dbReference type="ARBA" id="ARBA00004926"/>
    </source>
</evidence>
<keyword evidence="7" id="KW-0963">Cytoplasm</keyword>
<dbReference type="HAMAP" id="MF_00473">
    <property type="entry name" value="G6P_isomerase"/>
    <property type="match status" value="1"/>
</dbReference>
<organism evidence="9 10">
    <name type="scientific">Brevundimonas vitisensis</name>
    <dbReference type="NCBI Taxonomy" id="2800818"/>
    <lineage>
        <taxon>Bacteria</taxon>
        <taxon>Pseudomonadati</taxon>
        <taxon>Pseudomonadota</taxon>
        <taxon>Alphaproteobacteria</taxon>
        <taxon>Caulobacterales</taxon>
        <taxon>Caulobacteraceae</taxon>
        <taxon>Brevundimonas</taxon>
    </lineage>
</organism>
<feature type="active site" description="Proton donor" evidence="7">
    <location>
        <position position="351"/>
    </location>
</feature>
<dbReference type="PANTHER" id="PTHR11469">
    <property type="entry name" value="GLUCOSE-6-PHOSPHATE ISOMERASE"/>
    <property type="match status" value="1"/>
</dbReference>
<name>A0ABX7BJB2_9CAUL</name>
<evidence type="ECO:0000256" key="5">
    <source>
        <dbReference type="ARBA" id="ARBA00023235"/>
    </source>
</evidence>
<comment type="pathway">
    <text evidence="7">Carbohydrate biosynthesis; gluconeogenesis.</text>
</comment>
<comment type="similarity">
    <text evidence="2 7 8">Belongs to the GPI family.</text>
</comment>
<dbReference type="PANTHER" id="PTHR11469:SF1">
    <property type="entry name" value="GLUCOSE-6-PHOSPHATE ISOMERASE"/>
    <property type="match status" value="1"/>
</dbReference>
<dbReference type="PROSITE" id="PS51463">
    <property type="entry name" value="P_GLUCOSE_ISOMERASE_3"/>
    <property type="match status" value="1"/>
</dbReference>
<feature type="active site" evidence="7">
    <location>
        <position position="382"/>
    </location>
</feature>
<dbReference type="CDD" id="cd05015">
    <property type="entry name" value="SIS_PGI_1"/>
    <property type="match status" value="1"/>
</dbReference>
<evidence type="ECO:0000256" key="7">
    <source>
        <dbReference type="HAMAP-Rule" id="MF_00473"/>
    </source>
</evidence>
<keyword evidence="4 7" id="KW-0324">Glycolysis</keyword>
<dbReference type="SUPFAM" id="SSF53697">
    <property type="entry name" value="SIS domain"/>
    <property type="match status" value="1"/>
</dbReference>
<protein>
    <recommendedName>
        <fullName evidence="7">Glucose-6-phosphate isomerase</fullName>
        <shortName evidence="7">GPI</shortName>
        <ecNumber evidence="7">5.3.1.9</ecNumber>
    </recommendedName>
    <alternativeName>
        <fullName evidence="7">Phosphoglucose isomerase</fullName>
        <shortName evidence="7">PGI</shortName>
    </alternativeName>
    <alternativeName>
        <fullName evidence="7">Phosphohexose isomerase</fullName>
        <shortName evidence="7">PHI</shortName>
    </alternativeName>
</protein>
<dbReference type="InterPro" id="IPR023096">
    <property type="entry name" value="G6P_Isomerase_C"/>
</dbReference>
<evidence type="ECO:0000256" key="6">
    <source>
        <dbReference type="ARBA" id="ARBA00029321"/>
    </source>
</evidence>
<evidence type="ECO:0000256" key="3">
    <source>
        <dbReference type="ARBA" id="ARBA00022432"/>
    </source>
</evidence>